<dbReference type="SUPFAM" id="SSF54909">
    <property type="entry name" value="Dimeric alpha+beta barrel"/>
    <property type="match status" value="1"/>
</dbReference>
<dbReference type="InterPro" id="IPR009874">
    <property type="entry name" value="DUF1428"/>
</dbReference>
<organism evidence="1 2">
    <name type="scientific">Rhodoplanes elegans</name>
    <dbReference type="NCBI Taxonomy" id="29408"/>
    <lineage>
        <taxon>Bacteria</taxon>
        <taxon>Pseudomonadati</taxon>
        <taxon>Pseudomonadota</taxon>
        <taxon>Alphaproteobacteria</taxon>
        <taxon>Hyphomicrobiales</taxon>
        <taxon>Nitrobacteraceae</taxon>
        <taxon>Rhodoplanes</taxon>
    </lineage>
</organism>
<gene>
    <name evidence="1" type="ORF">CH338_27735</name>
</gene>
<dbReference type="PIRSF" id="PIRSF007028">
    <property type="entry name" value="UCP007028"/>
    <property type="match status" value="1"/>
</dbReference>
<comment type="caution">
    <text evidence="1">The sequence shown here is derived from an EMBL/GenBank/DDBJ whole genome shotgun (WGS) entry which is preliminary data.</text>
</comment>
<sequence>MLGKYVDGYVLPVPTAKLDAYRAMAREAGRVWRDHGALAFVECVAEDVKPGTHTSFPQAVKLEPDETVIFSWIVFASRAERDRINAAVMEDERIKQWHEREPVFDGKRMFWGGFDVLVEA</sequence>
<protein>
    <submittedName>
        <fullName evidence="1">RNA signal recognition particle</fullName>
    </submittedName>
</protein>
<name>A0A327JXR3_9BRAD</name>
<proteinExistence type="predicted"/>
<dbReference type="InterPro" id="IPR011008">
    <property type="entry name" value="Dimeric_a/b-barrel"/>
</dbReference>
<dbReference type="Gene3D" id="3.30.70.100">
    <property type="match status" value="1"/>
</dbReference>
<dbReference type="AlphaFoldDB" id="A0A327JXR3"/>
<evidence type="ECO:0000313" key="1">
    <source>
        <dbReference type="EMBL" id="RAI30406.1"/>
    </source>
</evidence>
<evidence type="ECO:0000313" key="2">
    <source>
        <dbReference type="Proteomes" id="UP000248863"/>
    </source>
</evidence>
<keyword evidence="2" id="KW-1185">Reference proteome</keyword>
<dbReference type="Proteomes" id="UP000248863">
    <property type="component" value="Unassembled WGS sequence"/>
</dbReference>
<dbReference type="Pfam" id="PF07237">
    <property type="entry name" value="DUF1428"/>
    <property type="match status" value="1"/>
</dbReference>
<reference evidence="1 2" key="1">
    <citation type="submission" date="2017-07" db="EMBL/GenBank/DDBJ databases">
        <title>Draft Genome Sequences of Select Purple Nonsulfur Bacteria.</title>
        <authorList>
            <person name="Lasarre B."/>
            <person name="Mckinlay J.B."/>
        </authorList>
    </citation>
    <scope>NUCLEOTIDE SEQUENCE [LARGE SCALE GENOMIC DNA]</scope>
    <source>
        <strain evidence="1 2">DSM 11907</strain>
    </source>
</reference>
<dbReference type="EMBL" id="NPEU01000618">
    <property type="protein sequence ID" value="RAI30406.1"/>
    <property type="molecule type" value="Genomic_DNA"/>
</dbReference>
<dbReference type="OrthoDB" id="9792392at2"/>
<accession>A0A327JXR3</accession>